<evidence type="ECO:0000313" key="1">
    <source>
        <dbReference type="EMBL" id="QHC37630.1"/>
    </source>
</evidence>
<dbReference type="EMBL" id="CP041350">
    <property type="protein sequence ID" value="QHC37630.1"/>
    <property type="molecule type" value="Genomic_DNA"/>
</dbReference>
<protein>
    <recommendedName>
        <fullName evidence="3">Transposase</fullName>
    </recommendedName>
</protein>
<reference evidence="1 2" key="1">
    <citation type="journal article" date="2020" name="Carbohydr. Polym.">
        <title>Characterization and optimization of production of bacterial cellulose from strain CGMCC 17276 based on whole-genome analysis.</title>
        <authorList>
            <person name="Lu T."/>
            <person name="Gao H."/>
            <person name="Liao B."/>
            <person name="Wu J."/>
            <person name="Zhang W."/>
            <person name="Huang J."/>
            <person name="Liu M."/>
            <person name="Huang J."/>
            <person name="Chang Z."/>
            <person name="Jin M."/>
            <person name="Yi Z."/>
            <person name="Jiang D."/>
        </authorList>
    </citation>
    <scope>NUCLEOTIDE SEQUENCE [LARGE SCALE GENOMIC DNA]</scope>
    <source>
        <strain evidence="1 2">CGMCC 17276</strain>
        <plasmid evidence="2">pb</plasmid>
    </source>
</reference>
<organism evidence="1 2">
    <name type="scientific">Komagataeibacter xylinus</name>
    <name type="common">Gluconacetobacter xylinus</name>
    <dbReference type="NCBI Taxonomy" id="28448"/>
    <lineage>
        <taxon>Bacteria</taxon>
        <taxon>Pseudomonadati</taxon>
        <taxon>Pseudomonadota</taxon>
        <taxon>Alphaproteobacteria</taxon>
        <taxon>Acetobacterales</taxon>
        <taxon>Acetobacteraceae</taxon>
        <taxon>Komagataeibacter</taxon>
    </lineage>
</organism>
<gene>
    <name evidence="1" type="ORF">FMA36_18755</name>
</gene>
<keyword evidence="1" id="KW-0614">Plasmid</keyword>
<name>A0A857FVR6_KOMXY</name>
<dbReference type="Proteomes" id="UP000464674">
    <property type="component" value="Plasmid pB"/>
</dbReference>
<sequence length="47" mass="5572">MWHGLQREKWQVARCTVERLRAPLGYRPPAEVERAFYADQSRLDITA</sequence>
<dbReference type="AlphaFoldDB" id="A0A857FVR6"/>
<geneLocation type="plasmid" evidence="2">
    <name>pb</name>
</geneLocation>
<proteinExistence type="predicted"/>
<evidence type="ECO:0000313" key="2">
    <source>
        <dbReference type="Proteomes" id="UP000464674"/>
    </source>
</evidence>
<dbReference type="OrthoDB" id="9803878at2"/>
<evidence type="ECO:0008006" key="3">
    <source>
        <dbReference type="Google" id="ProtNLM"/>
    </source>
</evidence>
<accession>A0A857FVR6</accession>